<accession>A0AAW5M5Z2</accession>
<evidence type="ECO:0000313" key="2">
    <source>
        <dbReference type="EMBL" id="MCR4447127.1"/>
    </source>
</evidence>
<organism evidence="2 3">
    <name type="scientific">Aeromonas veronii</name>
    <dbReference type="NCBI Taxonomy" id="654"/>
    <lineage>
        <taxon>Bacteria</taxon>
        <taxon>Pseudomonadati</taxon>
        <taxon>Pseudomonadota</taxon>
        <taxon>Gammaproteobacteria</taxon>
        <taxon>Aeromonadales</taxon>
        <taxon>Aeromonadaceae</taxon>
        <taxon>Aeromonas</taxon>
    </lineage>
</organism>
<reference evidence="2" key="1">
    <citation type="submission" date="2022-08" db="EMBL/GenBank/DDBJ databases">
        <title>A global survey of hypervirulent Aeromonas hydrophila identified this emerging pathogen in farmed fish in the lower Mekong River basin.</title>
        <authorList>
            <person name="Xu T."/>
            <person name="Rasmussen-Ivey C.R."/>
            <person name="Moen F.S."/>
            <person name="Fernandez Bravo A."/>
            <person name="Lamy B."/>
            <person name="Beaz-Hidalgo R."/>
            <person name="Khan C.D."/>
            <person name="Castro Escarpulli G."/>
            <person name="Yasin I.S.M."/>
            <person name="Figueras M.J."/>
            <person name="Azzam Sayuti M."/>
            <person name="Karim M.M."/>
            <person name="Alam K.M."/>
            <person name="Le T.T.T."/>
            <person name="Thao N.H.P."/>
            <person name="Addo S."/>
            <person name="Duodu S."/>
            <person name="Ali S."/>
            <person name="Mey S."/>
            <person name="Somony T."/>
            <person name="Liles M.R."/>
        </authorList>
    </citation>
    <scope>NUCLEOTIDE SEQUENCE</scope>
    <source>
        <strain evidence="2">0.14</strain>
    </source>
</reference>
<name>A0AAW5M5Z2_AERVE</name>
<sequence>QVRGKLSCRFSLLAFAGDHISANVMQAARSYLTPVRCYNKIPFDAMKLNKASFATPLHFSLLSMDPSGPVLSALKKAEDEEALVIRVYNPSEQAVLKGGKVSCEHALSDWQAVRMDEQPLPLELAAGEFGELAPCHSRSVRFRVDRG</sequence>
<dbReference type="GO" id="GO:0030246">
    <property type="term" value="F:carbohydrate binding"/>
    <property type="evidence" value="ECO:0007669"/>
    <property type="project" value="InterPro"/>
</dbReference>
<dbReference type="Proteomes" id="UP001204061">
    <property type="component" value="Unassembled WGS sequence"/>
</dbReference>
<dbReference type="GO" id="GO:0016787">
    <property type="term" value="F:hydrolase activity"/>
    <property type="evidence" value="ECO:0007669"/>
    <property type="project" value="UniProtKB-KW"/>
</dbReference>
<dbReference type="RefSeq" id="WP_257724846.1">
    <property type="nucleotide sequence ID" value="NZ_JANLFC010000005.1"/>
</dbReference>
<dbReference type="AlphaFoldDB" id="A0AAW5M5Z2"/>
<comment type="caution">
    <text evidence="2">The sequence shown here is derived from an EMBL/GenBank/DDBJ whole genome shotgun (WGS) entry which is preliminary data.</text>
</comment>
<dbReference type="Gene3D" id="2.60.40.2220">
    <property type="match status" value="1"/>
</dbReference>
<proteinExistence type="predicted"/>
<feature type="domain" description="Glycosyl hydrolases family 38 C-terminal" evidence="1">
    <location>
        <begin position="70"/>
        <end position="122"/>
    </location>
</feature>
<dbReference type="SUPFAM" id="SSF74650">
    <property type="entry name" value="Galactose mutarotase-like"/>
    <property type="match status" value="1"/>
</dbReference>
<evidence type="ECO:0000259" key="1">
    <source>
        <dbReference type="Pfam" id="PF17677"/>
    </source>
</evidence>
<dbReference type="InterPro" id="IPR011013">
    <property type="entry name" value="Gal_mutarotase_sf_dom"/>
</dbReference>
<dbReference type="InterPro" id="IPR041147">
    <property type="entry name" value="GH38_C"/>
</dbReference>
<dbReference type="EMBL" id="JANLFC010000005">
    <property type="protein sequence ID" value="MCR4447127.1"/>
    <property type="molecule type" value="Genomic_DNA"/>
</dbReference>
<keyword evidence="2" id="KW-0378">Hydrolase</keyword>
<feature type="non-terminal residue" evidence="2">
    <location>
        <position position="1"/>
    </location>
</feature>
<evidence type="ECO:0000313" key="3">
    <source>
        <dbReference type="Proteomes" id="UP001204061"/>
    </source>
</evidence>
<protein>
    <submittedName>
        <fullName evidence="2">Glycosyl hydrolase-related protein</fullName>
    </submittedName>
</protein>
<dbReference type="Pfam" id="PF17677">
    <property type="entry name" value="Glyco_hydro38C2"/>
    <property type="match status" value="1"/>
</dbReference>
<gene>
    <name evidence="2" type="ORF">NS965_01830</name>
</gene>
<dbReference type="GO" id="GO:0005975">
    <property type="term" value="P:carbohydrate metabolic process"/>
    <property type="evidence" value="ECO:0007669"/>
    <property type="project" value="InterPro"/>
</dbReference>